<dbReference type="EMBL" id="CP068053">
    <property type="protein sequence ID" value="QQT02681.1"/>
    <property type="molecule type" value="Genomic_DNA"/>
</dbReference>
<evidence type="ECO:0000313" key="2">
    <source>
        <dbReference type="Proteomes" id="UP000595254"/>
    </source>
</evidence>
<proteinExistence type="predicted"/>
<dbReference type="AlphaFoldDB" id="A0A974S2K7"/>
<protein>
    <submittedName>
        <fullName evidence="1">Sigma factor G inhibitor Gin</fullName>
    </submittedName>
</protein>
<sequence length="64" mass="7512">MLDTTAAKQLPEELCVVCDRYKEYGIRLYTSYLCIDCEKEIISTETSDPKYKYYLEQLKKVTSS</sequence>
<evidence type="ECO:0000313" key="1">
    <source>
        <dbReference type="EMBL" id="QQT02681.1"/>
    </source>
</evidence>
<keyword evidence="2" id="KW-1185">Reference proteome</keyword>
<dbReference type="Pfam" id="PF10764">
    <property type="entry name" value="Gin"/>
    <property type="match status" value="1"/>
</dbReference>
<dbReference type="Proteomes" id="UP000595254">
    <property type="component" value="Chromosome"/>
</dbReference>
<organism evidence="1 2">
    <name type="scientific">Peribacillus psychrosaccharolyticus</name>
    <name type="common">Bacillus psychrosaccharolyticus</name>
    <dbReference type="NCBI Taxonomy" id="1407"/>
    <lineage>
        <taxon>Bacteria</taxon>
        <taxon>Bacillati</taxon>
        <taxon>Bacillota</taxon>
        <taxon>Bacilli</taxon>
        <taxon>Bacillales</taxon>
        <taxon>Bacillaceae</taxon>
        <taxon>Peribacillus</taxon>
    </lineage>
</organism>
<reference evidence="1 2" key="1">
    <citation type="submission" date="2021-01" db="EMBL/GenBank/DDBJ databases">
        <title>FDA dAtabase for Regulatory Grade micrObial Sequences (FDA-ARGOS): Supporting development and validation of Infectious Disease Dx tests.</title>
        <authorList>
            <person name="Nelson B."/>
            <person name="Plummer A."/>
            <person name="Tallon L."/>
            <person name="Sadzewicz L."/>
            <person name="Zhao X."/>
            <person name="Boylan J."/>
            <person name="Ott S."/>
            <person name="Bowen H."/>
            <person name="Vavikolanu K."/>
            <person name="Mehta A."/>
            <person name="Aluvathingal J."/>
            <person name="Nadendla S."/>
            <person name="Myers T."/>
            <person name="Yan Y."/>
            <person name="Sichtig H."/>
        </authorList>
    </citation>
    <scope>NUCLEOTIDE SEQUENCE [LARGE SCALE GENOMIC DNA]</scope>
    <source>
        <strain evidence="1 2">FDAARGOS_1161</strain>
    </source>
</reference>
<accession>A0A974S2K7</accession>
<dbReference type="RefSeq" id="WP_051387511.1">
    <property type="nucleotide sequence ID" value="NZ_CP068053.1"/>
</dbReference>
<gene>
    <name evidence="1" type="ORF">I6J18_14305</name>
</gene>
<name>A0A974S2K7_PERPY</name>
<dbReference type="InterPro" id="IPR019700">
    <property type="entry name" value="Sigma-G_inhibitor_Gin"/>
</dbReference>
<dbReference type="KEGG" id="ppsr:I6J18_14305"/>